<proteinExistence type="predicted"/>
<dbReference type="AlphaFoldDB" id="A0A177L4K3"/>
<accession>A0A177L4K3</accession>
<evidence type="ECO:0000313" key="5">
    <source>
        <dbReference type="Proteomes" id="UP000076935"/>
    </source>
</evidence>
<dbReference type="SUPFAM" id="SSF54631">
    <property type="entry name" value="CBS-domain pair"/>
    <property type="match status" value="1"/>
</dbReference>
<evidence type="ECO:0000256" key="1">
    <source>
        <dbReference type="ARBA" id="ARBA00023122"/>
    </source>
</evidence>
<dbReference type="Proteomes" id="UP000076935">
    <property type="component" value="Unassembled WGS sequence"/>
</dbReference>
<feature type="domain" description="CBS" evidence="3">
    <location>
        <begin position="7"/>
        <end position="67"/>
    </location>
</feature>
<dbReference type="InterPro" id="IPR051257">
    <property type="entry name" value="Diverse_CBS-Domain"/>
</dbReference>
<name>A0A177L4K3_9BACI</name>
<comment type="caution">
    <text evidence="4">The sequence shown here is derived from an EMBL/GenBank/DDBJ whole genome shotgun (WGS) entry which is preliminary data.</text>
</comment>
<dbReference type="SMART" id="SM00116">
    <property type="entry name" value="CBS"/>
    <property type="match status" value="1"/>
</dbReference>
<gene>
    <name evidence="4" type="ORF">AWH49_17215</name>
</gene>
<dbReference type="RefSeq" id="WP_063966222.1">
    <property type="nucleotide sequence ID" value="NZ_JBCNAN010000053.1"/>
</dbReference>
<keyword evidence="1 2" id="KW-0129">CBS domain</keyword>
<evidence type="ECO:0000313" key="4">
    <source>
        <dbReference type="EMBL" id="OAH60296.1"/>
    </source>
</evidence>
<dbReference type="InterPro" id="IPR000644">
    <property type="entry name" value="CBS_dom"/>
</dbReference>
<protein>
    <recommendedName>
        <fullName evidence="3">CBS domain-containing protein</fullName>
    </recommendedName>
</protein>
<reference evidence="4 5" key="1">
    <citation type="submission" date="2016-01" db="EMBL/GenBank/DDBJ databases">
        <title>Investigation of taxonomic status of Bacillus aminovorans.</title>
        <authorList>
            <person name="Verma A."/>
            <person name="Pal Y."/>
            <person name="Krishnamurthi S."/>
        </authorList>
    </citation>
    <scope>NUCLEOTIDE SEQUENCE [LARGE SCALE GENOMIC DNA]</scope>
    <source>
        <strain evidence="4 5">DSM 1314</strain>
    </source>
</reference>
<dbReference type="Pfam" id="PF00571">
    <property type="entry name" value="CBS"/>
    <property type="match status" value="2"/>
</dbReference>
<dbReference type="CDD" id="cd09834">
    <property type="entry name" value="CBS_pair_bac"/>
    <property type="match status" value="1"/>
</dbReference>
<keyword evidence="5" id="KW-1185">Reference proteome</keyword>
<sequence>MNVAFFLIPKQEVAYLDDHFTMRQAIEKMEYHRYSAIPILTKNGKYVGTLTEGDLLWKLKHTPDLDLDKTEEILLKDVPLQRDVKPISVRTDIEGIYNLAIDQNFIPVVDDSETFIGIIRRRELIEYMFKKING</sequence>
<organism evidence="4 5">
    <name type="scientific">Domibacillus aminovorans</name>
    <dbReference type="NCBI Taxonomy" id="29332"/>
    <lineage>
        <taxon>Bacteria</taxon>
        <taxon>Bacillati</taxon>
        <taxon>Bacillota</taxon>
        <taxon>Bacilli</taxon>
        <taxon>Bacillales</taxon>
        <taxon>Bacillaceae</taxon>
        <taxon>Domibacillus</taxon>
    </lineage>
</organism>
<evidence type="ECO:0000259" key="3">
    <source>
        <dbReference type="PROSITE" id="PS51371"/>
    </source>
</evidence>
<dbReference type="PANTHER" id="PTHR43080:SF26">
    <property type="entry name" value="REGULATORY PROTEIN"/>
    <property type="match status" value="1"/>
</dbReference>
<dbReference type="InterPro" id="IPR046342">
    <property type="entry name" value="CBS_dom_sf"/>
</dbReference>
<dbReference type="PROSITE" id="PS51371">
    <property type="entry name" value="CBS"/>
    <property type="match status" value="1"/>
</dbReference>
<dbReference type="Gene3D" id="3.10.580.10">
    <property type="entry name" value="CBS-domain"/>
    <property type="match status" value="1"/>
</dbReference>
<dbReference type="EMBL" id="LQWY01000043">
    <property type="protein sequence ID" value="OAH60296.1"/>
    <property type="molecule type" value="Genomic_DNA"/>
</dbReference>
<dbReference type="PANTHER" id="PTHR43080">
    <property type="entry name" value="CBS DOMAIN-CONTAINING PROTEIN CBSX3, MITOCHONDRIAL"/>
    <property type="match status" value="1"/>
</dbReference>
<evidence type="ECO:0000256" key="2">
    <source>
        <dbReference type="PROSITE-ProRule" id="PRU00703"/>
    </source>
</evidence>